<organism evidence="2 3">
    <name type="scientific">Mycoplasmopsis edwardii</name>
    <dbReference type="NCBI Taxonomy" id="53558"/>
    <lineage>
        <taxon>Bacteria</taxon>
        <taxon>Bacillati</taxon>
        <taxon>Mycoplasmatota</taxon>
        <taxon>Mycoplasmoidales</taxon>
        <taxon>Metamycoplasmataceae</taxon>
        <taxon>Mycoplasmopsis</taxon>
    </lineage>
</organism>
<sequence>MNEAQFADILVTSQPQMPRSKIMFSNGSTTQKIKILPTRNTISLNSDGIRHLKTLLSYSENMQLSISKTEIIVPNGATSLFSTLKNAGFKVRFESADEDDLYIP</sequence>
<feature type="domain" description="Mycoplasma immunoglobulin binding protein M2" evidence="1">
    <location>
        <begin position="1"/>
        <end position="91"/>
    </location>
</feature>
<reference evidence="3" key="1">
    <citation type="submission" date="2018-06" db="EMBL/GenBank/DDBJ databases">
        <authorList>
            <consortium name="Pathogen Informatics"/>
        </authorList>
    </citation>
    <scope>NUCLEOTIDE SEQUENCE [LARGE SCALE GENOMIC DNA]</scope>
    <source>
        <strain evidence="3">NCTC10132</strain>
    </source>
</reference>
<gene>
    <name evidence="2" type="ORF">NCTC10132_00651</name>
</gene>
<dbReference type="KEGG" id="medw:NCTC10132_00651"/>
<dbReference type="EMBL" id="LS991951">
    <property type="protein sequence ID" value="SYV97286.1"/>
    <property type="molecule type" value="Genomic_DNA"/>
</dbReference>
<protein>
    <recommendedName>
        <fullName evidence="1">Mycoplasma immunoglobulin binding protein M2 domain-containing protein</fullName>
    </recommendedName>
</protein>
<dbReference type="Pfam" id="PF26364">
    <property type="entry name" value="MIB_M2"/>
    <property type="match status" value="1"/>
</dbReference>
<keyword evidence="3" id="KW-1185">Reference proteome</keyword>
<dbReference type="Proteomes" id="UP000257559">
    <property type="component" value="Chromosome"/>
</dbReference>
<accession>A0A3B0Q3A4</accession>
<evidence type="ECO:0000259" key="1">
    <source>
        <dbReference type="Pfam" id="PF26364"/>
    </source>
</evidence>
<dbReference type="InterPro" id="IPR058860">
    <property type="entry name" value="MIB_M2"/>
</dbReference>
<proteinExistence type="predicted"/>
<evidence type="ECO:0000313" key="3">
    <source>
        <dbReference type="Proteomes" id="UP000257559"/>
    </source>
</evidence>
<dbReference type="AlphaFoldDB" id="A0A3B0Q3A4"/>
<name>A0A3B0Q3A4_9BACT</name>
<evidence type="ECO:0000313" key="2">
    <source>
        <dbReference type="EMBL" id="SYV97286.1"/>
    </source>
</evidence>